<dbReference type="KEGG" id="cot:CORT_0B05080"/>
<sequence>MIRGNWSLAQEFKQNERKQQSKIQQRQKHQHKLEKLKNTDPIQLFNKIKNLETKESKSGRDEDYLKSLKEDWAFIEKNGLHKAKIRKFLEDNEKHDRTNLKSKNKLWGGKSIYFNPELNPLGKVPNATNLDEDIEVKLDNLTIPLRNKTHYEPDPVIKELNVKLPPGKPPKFYKLVQNTEKPKKIKGDSSEASFQTPSTIKTYSEQQHYLSNSDEDESSAESEEEKKLDDEPDMKKVKYG</sequence>
<dbReference type="EMBL" id="HE681720">
    <property type="protein sequence ID" value="CCG22216.1"/>
    <property type="molecule type" value="Genomic_DNA"/>
</dbReference>
<dbReference type="eggNOG" id="ENOG502T74Z">
    <property type="taxonomic scope" value="Eukaryota"/>
</dbReference>
<protein>
    <submittedName>
        <fullName evidence="2">Uncharacterized protein</fullName>
    </submittedName>
</protein>
<evidence type="ECO:0000256" key="1">
    <source>
        <dbReference type="SAM" id="MobiDB-lite"/>
    </source>
</evidence>
<dbReference type="RefSeq" id="XP_003867653.1">
    <property type="nucleotide sequence ID" value="XM_003867605.1"/>
</dbReference>
<accession>H8WZM1</accession>
<dbReference type="Pfam" id="PF12622">
    <property type="entry name" value="NpwBP"/>
    <property type="match status" value="1"/>
</dbReference>
<dbReference type="GeneID" id="14538525"/>
<proteinExistence type="predicted"/>
<feature type="region of interest" description="Disordered" evidence="1">
    <location>
        <begin position="11"/>
        <end position="39"/>
    </location>
</feature>
<feature type="compositionally biased region" description="Polar residues" evidence="1">
    <location>
        <begin position="190"/>
        <end position="210"/>
    </location>
</feature>
<evidence type="ECO:0000313" key="2">
    <source>
        <dbReference type="EMBL" id="CCG22216.1"/>
    </source>
</evidence>
<gene>
    <name evidence="2" type="ORF">CORT_0B05080</name>
</gene>
<feature type="region of interest" description="Disordered" evidence="1">
    <location>
        <begin position="177"/>
        <end position="240"/>
    </location>
</feature>
<organism evidence="2 3">
    <name type="scientific">Candida orthopsilosis (strain 90-125)</name>
    <name type="common">Yeast</name>
    <dbReference type="NCBI Taxonomy" id="1136231"/>
    <lineage>
        <taxon>Eukaryota</taxon>
        <taxon>Fungi</taxon>
        <taxon>Dikarya</taxon>
        <taxon>Ascomycota</taxon>
        <taxon>Saccharomycotina</taxon>
        <taxon>Pichiomycetes</taxon>
        <taxon>Debaryomycetaceae</taxon>
        <taxon>Candida/Lodderomyces clade</taxon>
        <taxon>Candida</taxon>
    </lineage>
</organism>
<feature type="compositionally biased region" description="Acidic residues" evidence="1">
    <location>
        <begin position="213"/>
        <end position="223"/>
    </location>
</feature>
<feature type="compositionally biased region" description="Basic and acidic residues" evidence="1">
    <location>
        <begin position="180"/>
        <end position="189"/>
    </location>
</feature>
<feature type="compositionally biased region" description="Basic and acidic residues" evidence="1">
    <location>
        <begin position="224"/>
        <end position="240"/>
    </location>
</feature>
<keyword evidence="3" id="KW-1185">Reference proteome</keyword>
<dbReference type="Proteomes" id="UP000005018">
    <property type="component" value="Chromosome 2"/>
</dbReference>
<dbReference type="AlphaFoldDB" id="H8WZM1"/>
<evidence type="ECO:0000313" key="3">
    <source>
        <dbReference type="Proteomes" id="UP000005018"/>
    </source>
</evidence>
<dbReference type="HOGENOM" id="CLU_091756_0_0_1"/>
<dbReference type="OrthoDB" id="4091959at2759"/>
<reference evidence="2 3" key="1">
    <citation type="journal article" date="2012" name="PLoS ONE">
        <title>Sequence and analysis of the genome of the pathogenic yeast Candida orthopsilosis.</title>
        <authorList>
            <person name="Riccombeni A."/>
            <person name="Vidanes G."/>
            <person name="Proux-Wera E."/>
            <person name="Wolfe K.H."/>
            <person name="Butler G."/>
        </authorList>
    </citation>
    <scope>NUCLEOTIDE SEQUENCE [LARGE SCALE GENOMIC DNA]</scope>
    <source>
        <strain evidence="2 3">Co 90-125</strain>
    </source>
</reference>
<name>H8WZM1_CANO9</name>